<dbReference type="EMBL" id="FXAC01000017">
    <property type="protein sequence ID" value="SMF23453.1"/>
    <property type="molecule type" value="Genomic_DNA"/>
</dbReference>
<evidence type="ECO:0000313" key="2">
    <source>
        <dbReference type="EMBL" id="SMF23453.1"/>
    </source>
</evidence>
<dbReference type="InterPro" id="IPR002560">
    <property type="entry name" value="Transposase_DDE"/>
</dbReference>
<evidence type="ECO:0000259" key="1">
    <source>
        <dbReference type="Pfam" id="PF01610"/>
    </source>
</evidence>
<keyword evidence="3" id="KW-1185">Reference proteome</keyword>
<reference evidence="3" key="1">
    <citation type="submission" date="2017-04" db="EMBL/GenBank/DDBJ databases">
        <authorList>
            <person name="Varghese N."/>
            <person name="Submissions S."/>
        </authorList>
    </citation>
    <scope>NUCLEOTIDE SEQUENCE [LARGE SCALE GENOMIC DNA]</scope>
    <source>
        <strain evidence="3">NIO-1021</strain>
    </source>
</reference>
<name>A0A1X7DXD9_9MICC</name>
<organism evidence="2 3">
    <name type="scientific">Kocuria marina subsp. indica</name>
    <dbReference type="NCBI Taxonomy" id="1049583"/>
    <lineage>
        <taxon>Bacteria</taxon>
        <taxon>Bacillati</taxon>
        <taxon>Actinomycetota</taxon>
        <taxon>Actinomycetes</taxon>
        <taxon>Micrococcales</taxon>
        <taxon>Micrococcaceae</taxon>
        <taxon>Kocuria</taxon>
    </lineage>
</organism>
<feature type="domain" description="Transposase IS204/IS1001/IS1096/IS1165 DDE" evidence="1">
    <location>
        <begin position="3"/>
        <end position="34"/>
    </location>
</feature>
<dbReference type="RefSeq" id="WP_143467422.1">
    <property type="nucleotide sequence ID" value="NZ_FXAC01000017.1"/>
</dbReference>
<proteinExistence type="predicted"/>
<evidence type="ECO:0000313" key="3">
    <source>
        <dbReference type="Proteomes" id="UP000192929"/>
    </source>
</evidence>
<dbReference type="AlphaFoldDB" id="A0A1X7DXD9"/>
<dbReference type="Proteomes" id="UP000192929">
    <property type="component" value="Unassembled WGS sequence"/>
</dbReference>
<protein>
    <submittedName>
        <fullName evidence="2">Transposase</fullName>
    </submittedName>
</protein>
<dbReference type="Pfam" id="PF01610">
    <property type="entry name" value="DDE_Tnp_ISL3"/>
    <property type="match status" value="1"/>
</dbReference>
<sequence length="54" mass="5969">AGASNGPTEAVNGVIETMRRVARGFRNFDNYRLRALLAAGGHRPWRKTPTHAHL</sequence>
<feature type="non-terminal residue" evidence="2">
    <location>
        <position position="1"/>
    </location>
</feature>
<gene>
    <name evidence="2" type="ORF">SAMN06296028_1171</name>
</gene>
<accession>A0A1X7DXD9</accession>